<accession>A0AAN6YZ95</accession>
<evidence type="ECO:0000313" key="2">
    <source>
        <dbReference type="Proteomes" id="UP001302602"/>
    </source>
</evidence>
<sequence>MDPITAVSFAASALTFIDVGYKIVTGTLELLQAKAEEWIDELFFGPNDIKKAFTDLITRSTQRGCRFCLFKDSLANPGQLRPYRQFEDTFSDEQRIRLHELARFDIVLAGRQMFEKDRSSQRPQVQACYVDLVDKVADASHGVLSWASLAMRSLLKAIARYDPIDSLKQHLQAITRDLSKLYKRISHVH</sequence>
<keyword evidence="2" id="KW-1185">Reference proteome</keyword>
<gene>
    <name evidence="1" type="ORF">N657DRAFT_684267</name>
</gene>
<dbReference type="RefSeq" id="XP_062643404.1">
    <property type="nucleotide sequence ID" value="XM_062796660.1"/>
</dbReference>
<evidence type="ECO:0000313" key="1">
    <source>
        <dbReference type="EMBL" id="KAK4119631.1"/>
    </source>
</evidence>
<comment type="caution">
    <text evidence="1">The sequence shown here is derived from an EMBL/GenBank/DDBJ whole genome shotgun (WGS) entry which is preliminary data.</text>
</comment>
<protein>
    <submittedName>
        <fullName evidence="1">Uncharacterized protein</fullName>
    </submittedName>
</protein>
<dbReference type="AlphaFoldDB" id="A0AAN6YZ95"/>
<dbReference type="GeneID" id="87833428"/>
<organism evidence="1 2">
    <name type="scientific">Parathielavia appendiculata</name>
    <dbReference type="NCBI Taxonomy" id="2587402"/>
    <lineage>
        <taxon>Eukaryota</taxon>
        <taxon>Fungi</taxon>
        <taxon>Dikarya</taxon>
        <taxon>Ascomycota</taxon>
        <taxon>Pezizomycotina</taxon>
        <taxon>Sordariomycetes</taxon>
        <taxon>Sordariomycetidae</taxon>
        <taxon>Sordariales</taxon>
        <taxon>Chaetomiaceae</taxon>
        <taxon>Parathielavia</taxon>
    </lineage>
</organism>
<reference evidence="1" key="2">
    <citation type="submission" date="2023-05" db="EMBL/GenBank/DDBJ databases">
        <authorList>
            <consortium name="Lawrence Berkeley National Laboratory"/>
            <person name="Steindorff A."/>
            <person name="Hensen N."/>
            <person name="Bonometti L."/>
            <person name="Westerberg I."/>
            <person name="Brannstrom I.O."/>
            <person name="Guillou S."/>
            <person name="Cros-Aarteil S."/>
            <person name="Calhoun S."/>
            <person name="Haridas S."/>
            <person name="Kuo A."/>
            <person name="Mondo S."/>
            <person name="Pangilinan J."/>
            <person name="Riley R."/>
            <person name="Labutti K."/>
            <person name="Andreopoulos B."/>
            <person name="Lipzen A."/>
            <person name="Chen C."/>
            <person name="Yanf M."/>
            <person name="Daum C."/>
            <person name="Ng V."/>
            <person name="Clum A."/>
            <person name="Ohm R."/>
            <person name="Martin F."/>
            <person name="Silar P."/>
            <person name="Natvig D."/>
            <person name="Lalanne C."/>
            <person name="Gautier V."/>
            <person name="Ament-Velasquez S.L."/>
            <person name="Kruys A."/>
            <person name="Hutchinson M.I."/>
            <person name="Powell A.J."/>
            <person name="Barry K."/>
            <person name="Miller A.N."/>
            <person name="Grigoriev I.V."/>
            <person name="Debuchy R."/>
            <person name="Gladieux P."/>
            <person name="Thoren M.H."/>
            <person name="Johannesson H."/>
        </authorList>
    </citation>
    <scope>NUCLEOTIDE SEQUENCE</scope>
    <source>
        <strain evidence="1">CBS 731.68</strain>
    </source>
</reference>
<dbReference type="EMBL" id="MU853246">
    <property type="protein sequence ID" value="KAK4119631.1"/>
    <property type="molecule type" value="Genomic_DNA"/>
</dbReference>
<dbReference type="Proteomes" id="UP001302602">
    <property type="component" value="Unassembled WGS sequence"/>
</dbReference>
<name>A0AAN6YZ95_9PEZI</name>
<proteinExistence type="predicted"/>
<reference evidence="1" key="1">
    <citation type="journal article" date="2023" name="Mol. Phylogenet. Evol.">
        <title>Genome-scale phylogeny and comparative genomics of the fungal order Sordariales.</title>
        <authorList>
            <person name="Hensen N."/>
            <person name="Bonometti L."/>
            <person name="Westerberg I."/>
            <person name="Brannstrom I.O."/>
            <person name="Guillou S."/>
            <person name="Cros-Aarteil S."/>
            <person name="Calhoun S."/>
            <person name="Haridas S."/>
            <person name="Kuo A."/>
            <person name="Mondo S."/>
            <person name="Pangilinan J."/>
            <person name="Riley R."/>
            <person name="LaButti K."/>
            <person name="Andreopoulos B."/>
            <person name="Lipzen A."/>
            <person name="Chen C."/>
            <person name="Yan M."/>
            <person name="Daum C."/>
            <person name="Ng V."/>
            <person name="Clum A."/>
            <person name="Steindorff A."/>
            <person name="Ohm R.A."/>
            <person name="Martin F."/>
            <person name="Silar P."/>
            <person name="Natvig D.O."/>
            <person name="Lalanne C."/>
            <person name="Gautier V."/>
            <person name="Ament-Velasquez S.L."/>
            <person name="Kruys A."/>
            <person name="Hutchinson M.I."/>
            <person name="Powell A.J."/>
            <person name="Barry K."/>
            <person name="Miller A.N."/>
            <person name="Grigoriev I.V."/>
            <person name="Debuchy R."/>
            <person name="Gladieux P."/>
            <person name="Hiltunen Thoren M."/>
            <person name="Johannesson H."/>
        </authorList>
    </citation>
    <scope>NUCLEOTIDE SEQUENCE</scope>
    <source>
        <strain evidence="1">CBS 731.68</strain>
    </source>
</reference>